<dbReference type="Pfam" id="PF00015">
    <property type="entry name" value="MCPsignal"/>
    <property type="match status" value="1"/>
</dbReference>
<dbReference type="OrthoDB" id="8320983at2"/>
<evidence type="ECO:0000256" key="4">
    <source>
        <dbReference type="SAM" id="Phobius"/>
    </source>
</evidence>
<keyword evidence="4" id="KW-1133">Transmembrane helix</keyword>
<dbReference type="GO" id="GO:0007165">
    <property type="term" value="P:signal transduction"/>
    <property type="evidence" value="ECO:0007669"/>
    <property type="project" value="UniProtKB-KW"/>
</dbReference>
<feature type="transmembrane region" description="Helical" evidence="4">
    <location>
        <begin position="74"/>
        <end position="95"/>
    </location>
</feature>
<keyword evidence="4" id="KW-0472">Membrane</keyword>
<dbReference type="PROSITE" id="PS50111">
    <property type="entry name" value="CHEMOTAXIS_TRANSDUC_2"/>
    <property type="match status" value="1"/>
</dbReference>
<dbReference type="PANTHER" id="PTHR32089">
    <property type="entry name" value="METHYL-ACCEPTING CHEMOTAXIS PROTEIN MCPB"/>
    <property type="match status" value="1"/>
</dbReference>
<evidence type="ECO:0000256" key="1">
    <source>
        <dbReference type="ARBA" id="ARBA00023224"/>
    </source>
</evidence>
<dbReference type="GO" id="GO:0016020">
    <property type="term" value="C:membrane"/>
    <property type="evidence" value="ECO:0007669"/>
    <property type="project" value="InterPro"/>
</dbReference>
<proteinExistence type="predicted"/>
<organism evidence="6 7">
    <name type="scientific">Pseudolabrys taiwanensis</name>
    <dbReference type="NCBI Taxonomy" id="331696"/>
    <lineage>
        <taxon>Bacteria</taxon>
        <taxon>Pseudomonadati</taxon>
        <taxon>Pseudomonadota</taxon>
        <taxon>Alphaproteobacteria</taxon>
        <taxon>Hyphomicrobiales</taxon>
        <taxon>Xanthobacteraceae</taxon>
        <taxon>Pseudolabrys</taxon>
    </lineage>
</organism>
<sequence length="513" mass="53835">MRRRVLTFGVGHMKSLAAFQHAVAQTLTVLALAHVPLLGLFAAAIGRPVWPNVFIAAALATAPVLAMLLKRPTIVVAIALCIALIGQTSLLVFIFDGHPWQVEMHFYYFTVLALLSGFCEWPVLVVAAGLIALHHLSLNFLLPSAIYPGGADLFRVGFHAAVVIVETAMLIRISIAIRGAFTGADAAQRQVQEAAEALAANARERERELAATTYRADRLAQLLARFQHEITESTDLLYEAAQQLQHDADGLDKTAAQTNTQSATVVTASEQTAEKVQSAANAGDELAQTIAAIGSNAARSSQVATATVTEAAHTTATIDELAAVAGEIGKVTDLISSIARQTNLLALNATIEAARAGAAGRGFAVVAQEVKILAAQTASATDEIEQRINAMQVVTTRSVTAIQKISATIRELHQFSSVIADTVDQQIDATHAIAANVNAAAASVVQIGGAIGKIENMANEASRSANKLNDAAAGVTQQAQRIREQMRILTNEMNAVPDCPSQALSLGASAAAA</sequence>
<feature type="transmembrane region" description="Helical" evidence="4">
    <location>
        <begin position="107"/>
        <end position="133"/>
    </location>
</feature>
<feature type="transmembrane region" description="Helical" evidence="4">
    <location>
        <begin position="49"/>
        <end position="69"/>
    </location>
</feature>
<evidence type="ECO:0000256" key="2">
    <source>
        <dbReference type="PROSITE-ProRule" id="PRU00284"/>
    </source>
</evidence>
<keyword evidence="1 2" id="KW-0807">Transducer</keyword>
<feature type="domain" description="Methyl-accepting transducer" evidence="5">
    <location>
        <begin position="240"/>
        <end position="469"/>
    </location>
</feature>
<dbReference type="Gene3D" id="1.10.287.950">
    <property type="entry name" value="Methyl-accepting chemotaxis protein"/>
    <property type="match status" value="1"/>
</dbReference>
<dbReference type="SUPFAM" id="SSF58104">
    <property type="entry name" value="Methyl-accepting chemotaxis protein (MCP) signaling domain"/>
    <property type="match status" value="1"/>
</dbReference>
<accession>A0A345ZZR1</accession>
<name>A0A345ZZR1_9HYPH</name>
<evidence type="ECO:0000313" key="6">
    <source>
        <dbReference type="EMBL" id="AXK82408.1"/>
    </source>
</evidence>
<dbReference type="Proteomes" id="UP000254889">
    <property type="component" value="Chromosome"/>
</dbReference>
<dbReference type="PANTHER" id="PTHR32089:SF112">
    <property type="entry name" value="LYSOZYME-LIKE PROTEIN-RELATED"/>
    <property type="match status" value="1"/>
</dbReference>
<dbReference type="EMBL" id="CP031417">
    <property type="protein sequence ID" value="AXK82408.1"/>
    <property type="molecule type" value="Genomic_DNA"/>
</dbReference>
<protein>
    <recommendedName>
        <fullName evidence="5">Methyl-accepting transducer domain-containing protein</fullName>
    </recommendedName>
</protein>
<feature type="transmembrane region" description="Helical" evidence="4">
    <location>
        <begin position="21"/>
        <end position="43"/>
    </location>
</feature>
<evidence type="ECO:0000259" key="5">
    <source>
        <dbReference type="PROSITE" id="PS50111"/>
    </source>
</evidence>
<dbReference type="AlphaFoldDB" id="A0A345ZZR1"/>
<evidence type="ECO:0000313" key="7">
    <source>
        <dbReference type="Proteomes" id="UP000254889"/>
    </source>
</evidence>
<dbReference type="KEGG" id="ptaw:DW352_18925"/>
<keyword evidence="7" id="KW-1185">Reference proteome</keyword>
<evidence type="ECO:0000256" key="3">
    <source>
        <dbReference type="SAM" id="Coils"/>
    </source>
</evidence>
<gene>
    <name evidence="6" type="ORF">DW352_18925</name>
</gene>
<keyword evidence="4" id="KW-0812">Transmembrane</keyword>
<dbReference type="InterPro" id="IPR004089">
    <property type="entry name" value="MCPsignal_dom"/>
</dbReference>
<dbReference type="SMART" id="SM00283">
    <property type="entry name" value="MA"/>
    <property type="match status" value="1"/>
</dbReference>
<reference evidence="6 7" key="1">
    <citation type="submission" date="2018-07" db="EMBL/GenBank/DDBJ databases">
        <authorList>
            <person name="Quirk P.G."/>
            <person name="Krulwich T.A."/>
        </authorList>
    </citation>
    <scope>NUCLEOTIDE SEQUENCE [LARGE SCALE GENOMIC DNA]</scope>
    <source>
        <strain evidence="6 7">CC-BB4</strain>
    </source>
</reference>
<feature type="coiled-coil region" evidence="3">
    <location>
        <begin position="465"/>
        <end position="492"/>
    </location>
</feature>
<keyword evidence="3" id="KW-0175">Coiled coil</keyword>